<evidence type="ECO:0000256" key="6">
    <source>
        <dbReference type="PROSITE-ProRule" id="PRU00176"/>
    </source>
</evidence>
<sequence length="310" mass="35638">MFRRSPHDHSPRRSVSSRSETRHKRATRSPGTESDAGGRNGRQSLSRSRSRSRSVSRSRGRSRSWTRSPTPRSYRGRSYSRSQSPPTHSQRSSKIVVEKLTKNVTESHLLEIFGSFGDIQSLDLPLNNTFMTNRGTAYILYHDPADAEAAIAHMHEAQLDGAVLNVSIVLPKRAFSRSPPPIMDTRGNYGRQRNSRGRLADYRSSRHSPYSHRAPSPRRHGRSRPMERHDVYRPRSLSRSRSQSPRRSQSLSSRSPSATPPRRRARPHDDNNRRGRRRSPSYSSYDYSSRGRSRSYSRDRSRNQRGPPRR</sequence>
<dbReference type="Gene3D" id="3.30.70.330">
    <property type="match status" value="1"/>
</dbReference>
<feature type="compositionally biased region" description="Basic residues" evidence="7">
    <location>
        <begin position="48"/>
        <end position="64"/>
    </location>
</feature>
<protein>
    <recommendedName>
        <fullName evidence="8">RRM domain-containing protein</fullName>
    </recommendedName>
</protein>
<dbReference type="PROSITE" id="PS50102">
    <property type="entry name" value="RRM"/>
    <property type="match status" value="1"/>
</dbReference>
<dbReference type="Pfam" id="PF00076">
    <property type="entry name" value="RRM_1"/>
    <property type="match status" value="1"/>
</dbReference>
<organism evidence="9 10">
    <name type="scientific">Aspergillus granulosus</name>
    <dbReference type="NCBI Taxonomy" id="176169"/>
    <lineage>
        <taxon>Eukaryota</taxon>
        <taxon>Fungi</taxon>
        <taxon>Dikarya</taxon>
        <taxon>Ascomycota</taxon>
        <taxon>Pezizomycotina</taxon>
        <taxon>Eurotiomycetes</taxon>
        <taxon>Eurotiomycetidae</taxon>
        <taxon>Eurotiales</taxon>
        <taxon>Aspergillaceae</taxon>
        <taxon>Aspergillus</taxon>
        <taxon>Aspergillus subgen. Nidulantes</taxon>
    </lineage>
</organism>
<evidence type="ECO:0000259" key="8">
    <source>
        <dbReference type="PROSITE" id="PS50102"/>
    </source>
</evidence>
<dbReference type="EMBL" id="JBFXLT010000136">
    <property type="protein sequence ID" value="KAL2807608.1"/>
    <property type="molecule type" value="Genomic_DNA"/>
</dbReference>
<gene>
    <name evidence="9" type="ORF">BJX63DRAFT_66005</name>
</gene>
<comment type="subcellular location">
    <subcellularLocation>
        <location evidence="1">Nucleus</location>
    </subcellularLocation>
</comment>
<keyword evidence="4" id="KW-0508">mRNA splicing</keyword>
<dbReference type="CDD" id="cd12365">
    <property type="entry name" value="RRM_RNPS1"/>
    <property type="match status" value="1"/>
</dbReference>
<evidence type="ECO:0000256" key="2">
    <source>
        <dbReference type="ARBA" id="ARBA00022664"/>
    </source>
</evidence>
<dbReference type="InterPro" id="IPR000504">
    <property type="entry name" value="RRM_dom"/>
</dbReference>
<evidence type="ECO:0000256" key="5">
    <source>
        <dbReference type="ARBA" id="ARBA00023242"/>
    </source>
</evidence>
<dbReference type="PANTHER" id="PTHR15481">
    <property type="entry name" value="RIBONUCLEIC ACID BINDING PROTEIN S1"/>
    <property type="match status" value="1"/>
</dbReference>
<comment type="caution">
    <text evidence="9">The sequence shown here is derived from an EMBL/GenBank/DDBJ whole genome shotgun (WGS) entry which is preliminary data.</text>
</comment>
<feature type="compositionally biased region" description="Basic and acidic residues" evidence="7">
    <location>
        <begin position="1"/>
        <end position="11"/>
    </location>
</feature>
<dbReference type="PANTHER" id="PTHR15481:SF0">
    <property type="entry name" value="LD23870P-RELATED"/>
    <property type="match status" value="1"/>
</dbReference>
<evidence type="ECO:0000256" key="7">
    <source>
        <dbReference type="SAM" id="MobiDB-lite"/>
    </source>
</evidence>
<accession>A0ABR4GWN3</accession>
<evidence type="ECO:0000256" key="3">
    <source>
        <dbReference type="ARBA" id="ARBA00022884"/>
    </source>
</evidence>
<dbReference type="InterPro" id="IPR035979">
    <property type="entry name" value="RBD_domain_sf"/>
</dbReference>
<dbReference type="InterPro" id="IPR034201">
    <property type="entry name" value="RNPS1_RRM"/>
</dbReference>
<name>A0ABR4GWN3_9EURO</name>
<feature type="domain" description="RRM" evidence="8">
    <location>
        <begin position="93"/>
        <end position="171"/>
    </location>
</feature>
<feature type="compositionally biased region" description="Low complexity" evidence="7">
    <location>
        <begin position="65"/>
        <end position="86"/>
    </location>
</feature>
<dbReference type="SMART" id="SM00360">
    <property type="entry name" value="RRM"/>
    <property type="match status" value="1"/>
</dbReference>
<dbReference type="InterPro" id="IPR012677">
    <property type="entry name" value="Nucleotide-bd_a/b_plait_sf"/>
</dbReference>
<proteinExistence type="predicted"/>
<feature type="region of interest" description="Disordered" evidence="7">
    <location>
        <begin position="175"/>
        <end position="310"/>
    </location>
</feature>
<feature type="compositionally biased region" description="Low complexity" evidence="7">
    <location>
        <begin position="280"/>
        <end position="290"/>
    </location>
</feature>
<dbReference type="SUPFAM" id="SSF54928">
    <property type="entry name" value="RNA-binding domain, RBD"/>
    <property type="match status" value="1"/>
</dbReference>
<reference evidence="9 10" key="1">
    <citation type="submission" date="2024-07" db="EMBL/GenBank/DDBJ databases">
        <title>Section-level genome sequencing and comparative genomics of Aspergillus sections Usti and Cavernicolus.</title>
        <authorList>
            <consortium name="Lawrence Berkeley National Laboratory"/>
            <person name="Nybo J.L."/>
            <person name="Vesth T.C."/>
            <person name="Theobald S."/>
            <person name="Frisvad J.C."/>
            <person name="Larsen T.O."/>
            <person name="Kjaerboelling I."/>
            <person name="Rothschild-Mancinelli K."/>
            <person name="Lyhne E.K."/>
            <person name="Kogle M.E."/>
            <person name="Barry K."/>
            <person name="Clum A."/>
            <person name="Na H."/>
            <person name="Ledsgaard L."/>
            <person name="Lin J."/>
            <person name="Lipzen A."/>
            <person name="Kuo A."/>
            <person name="Riley R."/>
            <person name="Mondo S."/>
            <person name="Labutti K."/>
            <person name="Haridas S."/>
            <person name="Pangalinan J."/>
            <person name="Salamov A.A."/>
            <person name="Simmons B.A."/>
            <person name="Magnuson J.K."/>
            <person name="Chen J."/>
            <person name="Drula E."/>
            <person name="Henrissat B."/>
            <person name="Wiebenga A."/>
            <person name="Lubbers R.J."/>
            <person name="Gomes A.C."/>
            <person name="Makela M.R."/>
            <person name="Stajich J."/>
            <person name="Grigoriev I.V."/>
            <person name="Mortensen U.H."/>
            <person name="De Vries R.P."/>
            <person name="Baker S.E."/>
            <person name="Andersen M.R."/>
        </authorList>
    </citation>
    <scope>NUCLEOTIDE SEQUENCE [LARGE SCALE GENOMIC DNA]</scope>
    <source>
        <strain evidence="9 10">CBS 588.65</strain>
    </source>
</reference>
<keyword evidence="3 6" id="KW-0694">RNA-binding</keyword>
<evidence type="ECO:0000256" key="1">
    <source>
        <dbReference type="ARBA" id="ARBA00004123"/>
    </source>
</evidence>
<keyword evidence="2" id="KW-0507">mRNA processing</keyword>
<feature type="compositionally biased region" description="Low complexity" evidence="7">
    <location>
        <begin position="234"/>
        <end position="257"/>
    </location>
</feature>
<evidence type="ECO:0000256" key="4">
    <source>
        <dbReference type="ARBA" id="ARBA00023187"/>
    </source>
</evidence>
<keyword evidence="5" id="KW-0539">Nucleus</keyword>
<evidence type="ECO:0000313" key="10">
    <source>
        <dbReference type="Proteomes" id="UP001610334"/>
    </source>
</evidence>
<dbReference type="Proteomes" id="UP001610334">
    <property type="component" value="Unassembled WGS sequence"/>
</dbReference>
<keyword evidence="10" id="KW-1185">Reference proteome</keyword>
<feature type="compositionally biased region" description="Basic and acidic residues" evidence="7">
    <location>
        <begin position="224"/>
        <end position="233"/>
    </location>
</feature>
<feature type="compositionally biased region" description="Basic residues" evidence="7">
    <location>
        <begin position="205"/>
        <end position="223"/>
    </location>
</feature>
<evidence type="ECO:0000313" key="9">
    <source>
        <dbReference type="EMBL" id="KAL2807608.1"/>
    </source>
</evidence>
<feature type="region of interest" description="Disordered" evidence="7">
    <location>
        <begin position="1"/>
        <end position="94"/>
    </location>
</feature>